<feature type="transmembrane region" description="Helical" evidence="1">
    <location>
        <begin position="194"/>
        <end position="214"/>
    </location>
</feature>
<protein>
    <recommendedName>
        <fullName evidence="1">Lipid II flippase Amj</fullName>
    </recommendedName>
</protein>
<keyword evidence="1" id="KW-0813">Transport</keyword>
<keyword evidence="1" id="KW-1003">Cell membrane</keyword>
<comment type="similarity">
    <text evidence="1">Belongs to the Amj family.</text>
</comment>
<dbReference type="HAMAP" id="MF_02077">
    <property type="entry name" value="Amj_flippase"/>
    <property type="match status" value="1"/>
</dbReference>
<keyword evidence="1" id="KW-0961">Cell wall biogenesis/degradation</keyword>
<proteinExistence type="inferred from homology"/>
<dbReference type="GO" id="GO:0015648">
    <property type="term" value="F:lipid-linked peptidoglycan transporter activity"/>
    <property type="evidence" value="ECO:0007669"/>
    <property type="project" value="UniProtKB-UniRule"/>
</dbReference>
<feature type="transmembrane region" description="Helical" evidence="1">
    <location>
        <begin position="234"/>
        <end position="253"/>
    </location>
</feature>
<accession>A0A8J7J049</accession>
<keyword evidence="1" id="KW-0133">Cell shape</keyword>
<comment type="pathway">
    <text evidence="1">Cell wall biogenesis; peptidoglycan biosynthesis.</text>
</comment>
<keyword evidence="1" id="KW-1133">Transmembrane helix</keyword>
<gene>
    <name evidence="1" type="primary">amj</name>
    <name evidence="2" type="ORF">JF259_00430</name>
</gene>
<dbReference type="Proteomes" id="UP000610931">
    <property type="component" value="Unassembled WGS sequence"/>
</dbReference>
<feature type="transmembrane region" description="Helical" evidence="1">
    <location>
        <begin position="159"/>
        <end position="182"/>
    </location>
</feature>
<dbReference type="GO" id="GO:0008360">
    <property type="term" value="P:regulation of cell shape"/>
    <property type="evidence" value="ECO:0007669"/>
    <property type="project" value="UniProtKB-KW"/>
</dbReference>
<comment type="subcellular location">
    <subcellularLocation>
        <location evidence="1">Cell membrane</location>
        <topology evidence="1">Multi-pass membrane protein</topology>
    </subcellularLocation>
</comment>
<dbReference type="RefSeq" id="WP_199111972.1">
    <property type="nucleotide sequence ID" value="NZ_JAELVQ010000001.1"/>
</dbReference>
<dbReference type="GO" id="GO:0071555">
    <property type="term" value="P:cell wall organization"/>
    <property type="evidence" value="ECO:0007669"/>
    <property type="project" value="UniProtKB-KW"/>
</dbReference>
<keyword evidence="1" id="KW-0472">Membrane</keyword>
<feature type="transmembrane region" description="Helical" evidence="1">
    <location>
        <begin position="79"/>
        <end position="97"/>
    </location>
</feature>
<feature type="transmembrane region" description="Helical" evidence="1">
    <location>
        <begin position="6"/>
        <end position="23"/>
    </location>
</feature>
<keyword evidence="1" id="KW-0573">Peptidoglycan synthesis</keyword>
<keyword evidence="1" id="KW-0812">Transmembrane</keyword>
<comment type="function">
    <text evidence="1">Involved in peptidoglycan biosynthesis. Transports lipid-linked peptidoglycan precursors from the inner to the outer leaflet of the cytoplasmic membrane.</text>
</comment>
<evidence type="ECO:0000256" key="1">
    <source>
        <dbReference type="HAMAP-Rule" id="MF_02077"/>
    </source>
</evidence>
<dbReference type="AlphaFoldDB" id="A0A8J7J049"/>
<dbReference type="GO" id="GO:0009252">
    <property type="term" value="P:peptidoglycan biosynthetic process"/>
    <property type="evidence" value="ECO:0007669"/>
    <property type="project" value="UniProtKB-UniRule"/>
</dbReference>
<sequence>MTIQIIFVLIFTLIIHLISTLSYSVRIVGIRTRKIAISFALFNIMVLISRTSNSFQAPLLAKWIENNINDGINPGTLEIRLIIIATTIATIIGGLLIPTFQRVLSNSVENFSLHKSVPRLILHGFTKTGISQFKKELKLPDKNNFSIDKSLWTGFPVKIFIYNILAVAILTVGVLSSLYAGFIEPDLRTTSSTLSAVVNGLATILMFVFIDPYLSGLTDDVIEGKFSEIGFRKIIRLMIFSRLIGTIMAQLLLVPFSKFIAWIATII</sequence>
<dbReference type="EMBL" id="JAELVQ010000001">
    <property type="protein sequence ID" value="MBJ6366539.1"/>
    <property type="molecule type" value="Genomic_DNA"/>
</dbReference>
<reference evidence="2" key="1">
    <citation type="submission" date="2020-12" db="EMBL/GenBank/DDBJ databases">
        <title>Snuella sp. nov., isolated from sediment in Incheon.</title>
        <authorList>
            <person name="Kim W."/>
        </authorList>
    </citation>
    <scope>NUCLEOTIDE SEQUENCE</scope>
    <source>
        <strain evidence="2">CAU 1569</strain>
    </source>
</reference>
<name>A0A8J7J049_9FLAO</name>
<dbReference type="Pfam" id="PF10997">
    <property type="entry name" value="Amj"/>
    <property type="match status" value="1"/>
</dbReference>
<keyword evidence="3" id="KW-1185">Reference proteome</keyword>
<feature type="transmembrane region" description="Helical" evidence="1">
    <location>
        <begin position="35"/>
        <end position="52"/>
    </location>
</feature>
<organism evidence="2 3">
    <name type="scientific">Snuella sedimenti</name>
    <dbReference type="NCBI Taxonomy" id="2798802"/>
    <lineage>
        <taxon>Bacteria</taxon>
        <taxon>Pseudomonadati</taxon>
        <taxon>Bacteroidota</taxon>
        <taxon>Flavobacteriia</taxon>
        <taxon>Flavobacteriales</taxon>
        <taxon>Flavobacteriaceae</taxon>
        <taxon>Snuella</taxon>
    </lineage>
</organism>
<dbReference type="InterPro" id="IPR021260">
    <property type="entry name" value="Amj"/>
</dbReference>
<dbReference type="GO" id="GO:0005886">
    <property type="term" value="C:plasma membrane"/>
    <property type="evidence" value="ECO:0007669"/>
    <property type="project" value="UniProtKB-SubCell"/>
</dbReference>
<dbReference type="UniPathway" id="UPA00219"/>
<evidence type="ECO:0000313" key="2">
    <source>
        <dbReference type="EMBL" id="MBJ6366539.1"/>
    </source>
</evidence>
<evidence type="ECO:0000313" key="3">
    <source>
        <dbReference type="Proteomes" id="UP000610931"/>
    </source>
</evidence>
<comment type="caution">
    <text evidence="2">The sequence shown here is derived from an EMBL/GenBank/DDBJ whole genome shotgun (WGS) entry which is preliminary data.</text>
</comment>